<dbReference type="STRING" id="754477.Q7C_575"/>
<evidence type="ECO:0000313" key="3">
    <source>
        <dbReference type="EMBL" id="AFJ01748.1"/>
    </source>
</evidence>
<dbReference type="KEGG" id="mec:Q7C_575"/>
<dbReference type="AlphaFoldDB" id="I1YFQ5"/>
<name>I1YFQ5_METFJ</name>
<dbReference type="Pfam" id="PF02033">
    <property type="entry name" value="RBFA"/>
    <property type="match status" value="1"/>
</dbReference>
<dbReference type="GO" id="GO:0030490">
    <property type="term" value="P:maturation of SSU-rRNA"/>
    <property type="evidence" value="ECO:0007669"/>
    <property type="project" value="UniProtKB-UniRule"/>
</dbReference>
<dbReference type="PATRIC" id="fig|754477.3.peg.569"/>
<dbReference type="PROSITE" id="PS01319">
    <property type="entry name" value="RBFA"/>
    <property type="match status" value="1"/>
</dbReference>
<reference evidence="3 4" key="1">
    <citation type="journal article" date="2012" name="J. Bacteriol.">
        <title>Complete genome sequences of Methylophaga sp. strain JAM1 and Methylophaga sp. strain JAM7.</title>
        <authorList>
            <person name="Villeneuve C."/>
            <person name="Martineau C."/>
            <person name="Mauffrey F."/>
            <person name="Villemur R."/>
        </authorList>
    </citation>
    <scope>NUCLEOTIDE SEQUENCE [LARGE SCALE GENOMIC DNA]</scope>
    <source>
        <strain evidence="3 4">JAM7</strain>
    </source>
</reference>
<comment type="subcellular location">
    <subcellularLocation>
        <location evidence="2">Cytoplasm</location>
    </subcellularLocation>
</comment>
<evidence type="ECO:0000256" key="1">
    <source>
        <dbReference type="ARBA" id="ARBA00022517"/>
    </source>
</evidence>
<keyword evidence="1 2" id="KW-0690">Ribosome biogenesis</keyword>
<comment type="function">
    <text evidence="2">One of several proteins that assist in the late maturation steps of the functional core of the 30S ribosomal subunit. Associates with free 30S ribosomal subunits (but not with 30S subunits that are part of 70S ribosomes or polysomes). Required for efficient processing of 16S rRNA. May interact with the 5'-terminal helix region of 16S rRNA.</text>
</comment>
<evidence type="ECO:0000256" key="2">
    <source>
        <dbReference type="HAMAP-Rule" id="MF_00003"/>
    </source>
</evidence>
<protein>
    <recommendedName>
        <fullName evidence="2">Ribosome-binding factor A</fullName>
    </recommendedName>
</protein>
<dbReference type="PANTHER" id="PTHR33515:SF1">
    <property type="entry name" value="RIBOSOME-BINDING FACTOR A, CHLOROPLASTIC-RELATED"/>
    <property type="match status" value="1"/>
</dbReference>
<gene>
    <name evidence="2" type="primary">rbfA</name>
    <name evidence="3" type="ordered locus">Q7C_575</name>
</gene>
<keyword evidence="2" id="KW-0963">Cytoplasm</keyword>
<dbReference type="Proteomes" id="UP000009145">
    <property type="component" value="Chromosome"/>
</dbReference>
<dbReference type="EMBL" id="CP003380">
    <property type="protein sequence ID" value="AFJ01748.1"/>
    <property type="molecule type" value="Genomic_DNA"/>
</dbReference>
<dbReference type="OrthoDB" id="307788at2"/>
<dbReference type="RefSeq" id="WP_014703170.1">
    <property type="nucleotide sequence ID" value="NC_017856.1"/>
</dbReference>
<dbReference type="InterPro" id="IPR000238">
    <property type="entry name" value="RbfA"/>
</dbReference>
<dbReference type="InterPro" id="IPR020053">
    <property type="entry name" value="Ribosome-bd_factorA_CS"/>
</dbReference>
<dbReference type="InterPro" id="IPR023799">
    <property type="entry name" value="RbfA_dom_sf"/>
</dbReference>
<accession>I1YFQ5</accession>
<dbReference type="HOGENOM" id="CLU_089475_5_0_6"/>
<keyword evidence="4" id="KW-1185">Reference proteome</keyword>
<proteinExistence type="inferred from homology"/>
<dbReference type="GO" id="GO:0005829">
    <property type="term" value="C:cytosol"/>
    <property type="evidence" value="ECO:0007669"/>
    <property type="project" value="TreeGrafter"/>
</dbReference>
<dbReference type="eggNOG" id="COG0858">
    <property type="taxonomic scope" value="Bacteria"/>
</dbReference>
<comment type="subunit">
    <text evidence="2">Monomer. Binds 30S ribosomal subunits, but not 50S ribosomal subunits or 70S ribosomes.</text>
</comment>
<dbReference type="GO" id="GO:0043024">
    <property type="term" value="F:ribosomal small subunit binding"/>
    <property type="evidence" value="ECO:0007669"/>
    <property type="project" value="TreeGrafter"/>
</dbReference>
<dbReference type="SUPFAM" id="SSF89919">
    <property type="entry name" value="Ribosome-binding factor A, RbfA"/>
    <property type="match status" value="1"/>
</dbReference>
<organism evidence="3 4">
    <name type="scientific">Methylophaga frappieri (strain ATCC BAA-2434 / DSM 25690 / JAM7)</name>
    <dbReference type="NCBI Taxonomy" id="754477"/>
    <lineage>
        <taxon>Bacteria</taxon>
        <taxon>Pseudomonadati</taxon>
        <taxon>Pseudomonadota</taxon>
        <taxon>Gammaproteobacteria</taxon>
        <taxon>Thiotrichales</taxon>
        <taxon>Piscirickettsiaceae</taxon>
        <taxon>Methylophaga</taxon>
    </lineage>
</organism>
<dbReference type="Gene3D" id="3.30.300.20">
    <property type="match status" value="1"/>
</dbReference>
<dbReference type="PANTHER" id="PTHR33515">
    <property type="entry name" value="RIBOSOME-BINDING FACTOR A, CHLOROPLASTIC-RELATED"/>
    <property type="match status" value="1"/>
</dbReference>
<dbReference type="HAMAP" id="MF_00003">
    <property type="entry name" value="RbfA"/>
    <property type="match status" value="1"/>
</dbReference>
<dbReference type="NCBIfam" id="TIGR00082">
    <property type="entry name" value="rbfA"/>
    <property type="match status" value="1"/>
</dbReference>
<dbReference type="InterPro" id="IPR015946">
    <property type="entry name" value="KH_dom-like_a/b"/>
</dbReference>
<evidence type="ECO:0000313" key="4">
    <source>
        <dbReference type="Proteomes" id="UP000009145"/>
    </source>
</evidence>
<sequence>MAREFSRTSRIGEVMQRELAQLIQHDLADPRVSLVTVSHVDVTADLKYARIYVTRFNGFDSDAAADECLQGLQNAAGFLRRQLAKRVKLRVMPELQFRYDKSLEHGFYMDELISKANADQHKPDDENE</sequence>
<comment type="similarity">
    <text evidence="2">Belongs to the RbfA family.</text>
</comment>